<name>A0A454CMN1_VIBHA</name>
<dbReference type="EMBL" id="AJSR01002865">
    <property type="protein sequence ID" value="EKM25771.1"/>
    <property type="molecule type" value="Genomic_DNA"/>
</dbReference>
<feature type="non-terminal residue" evidence="1">
    <location>
        <position position="1"/>
    </location>
</feature>
<dbReference type="AlphaFoldDB" id="A0A454CMN1"/>
<gene>
    <name evidence="1" type="ORF">VCHENC02_0360</name>
</gene>
<evidence type="ECO:0000313" key="2">
    <source>
        <dbReference type="Proteomes" id="UP000008367"/>
    </source>
</evidence>
<sequence length="29" mass="3385">RRSLQEARCPCQFSLQPDTLDAHLHVLHL</sequence>
<reference evidence="1 2" key="1">
    <citation type="submission" date="2012-10" db="EMBL/GenBank/DDBJ databases">
        <title>Genome sequence of Vibrio Cholerae HENC-02.</title>
        <authorList>
            <person name="Eppinger M."/>
            <person name="Hasan N.A."/>
            <person name="Sengamalay N."/>
            <person name="Hine E."/>
            <person name="Su Q."/>
            <person name="Daugherty S.C."/>
            <person name="Young S."/>
            <person name="Sadzewicz L."/>
            <person name="Tallon L."/>
            <person name="Cebula T.A."/>
            <person name="Ravel J."/>
            <person name="Colwell R.R."/>
        </authorList>
    </citation>
    <scope>NUCLEOTIDE SEQUENCE [LARGE SCALE GENOMIC DNA]</scope>
    <source>
        <strain evidence="1 2">HENC-02</strain>
    </source>
</reference>
<evidence type="ECO:0000313" key="1">
    <source>
        <dbReference type="EMBL" id="EKM25771.1"/>
    </source>
</evidence>
<proteinExistence type="predicted"/>
<dbReference type="Proteomes" id="UP000008367">
    <property type="component" value="Unassembled WGS sequence"/>
</dbReference>
<accession>A0A454CMN1</accession>
<comment type="caution">
    <text evidence="1">The sequence shown here is derived from an EMBL/GenBank/DDBJ whole genome shotgun (WGS) entry which is preliminary data.</text>
</comment>
<organism evidence="1 2">
    <name type="scientific">Vibrio harveyi</name>
    <name type="common">Beneckea harveyi</name>
    <dbReference type="NCBI Taxonomy" id="669"/>
    <lineage>
        <taxon>Bacteria</taxon>
        <taxon>Pseudomonadati</taxon>
        <taxon>Pseudomonadota</taxon>
        <taxon>Gammaproteobacteria</taxon>
        <taxon>Vibrionales</taxon>
        <taxon>Vibrionaceae</taxon>
        <taxon>Vibrio</taxon>
    </lineage>
</organism>
<protein>
    <submittedName>
        <fullName evidence="1">Uncharacterized protein</fullName>
    </submittedName>
</protein>